<dbReference type="Pfam" id="PF17162">
    <property type="entry name" value="DUF5118"/>
    <property type="match status" value="1"/>
</dbReference>
<dbReference type="EMBL" id="UINC01057736">
    <property type="protein sequence ID" value="SVB79221.1"/>
    <property type="molecule type" value="Genomic_DNA"/>
</dbReference>
<gene>
    <name evidence="3" type="ORF">METZ01_LOCUS232075</name>
</gene>
<dbReference type="AlphaFoldDB" id="A0A382GYF4"/>
<evidence type="ECO:0000259" key="2">
    <source>
        <dbReference type="Pfam" id="PF17162"/>
    </source>
</evidence>
<evidence type="ECO:0000313" key="3">
    <source>
        <dbReference type="EMBL" id="SVB79221.1"/>
    </source>
</evidence>
<sequence length="215" mass="24483">MALYTFHKEEAIVKKFIQFILISSIVFGANIDQKTKSMEKMTGFFNMYWDKTTGKLWLEISKFDQEFLYVNSLTAGIGSNDVGLDRGQLGNERVVYFHRVGPKVLLIQPNYSFRANTSDPNEKQSVADAFAKSTLWGFKVDVDENNRVLVDATDFFLHDAHQVIPKLKGRKMGNYKLDKSRSALYLPSTLNFPNNTEIESLITFTGSNPGAYIRQ</sequence>
<protein>
    <recommendedName>
        <fullName evidence="4">DUF5117 domain-containing protein</fullName>
    </recommendedName>
</protein>
<evidence type="ECO:0008006" key="4">
    <source>
        <dbReference type="Google" id="ProtNLM"/>
    </source>
</evidence>
<dbReference type="InterPro" id="IPR033413">
    <property type="entry name" value="DUF5117"/>
</dbReference>
<dbReference type="PANTHER" id="PTHR38478:SF1">
    <property type="entry name" value="ZINC DEPENDENT METALLOPROTEASE DOMAIN LIPOPROTEIN"/>
    <property type="match status" value="1"/>
</dbReference>
<proteinExistence type="predicted"/>
<accession>A0A382GYF4</accession>
<dbReference type="PANTHER" id="PTHR38478">
    <property type="entry name" value="PEPTIDASE M1A AND M12B"/>
    <property type="match status" value="1"/>
</dbReference>
<dbReference type="InterPro" id="IPR033428">
    <property type="entry name" value="DUF5118"/>
</dbReference>
<feature type="non-terminal residue" evidence="3">
    <location>
        <position position="215"/>
    </location>
</feature>
<feature type="domain" description="DUF5117" evidence="1">
    <location>
        <begin position="87"/>
        <end position="206"/>
    </location>
</feature>
<feature type="domain" description="DUF5118" evidence="2">
    <location>
        <begin position="31"/>
        <end position="76"/>
    </location>
</feature>
<evidence type="ECO:0000259" key="1">
    <source>
        <dbReference type="Pfam" id="PF17148"/>
    </source>
</evidence>
<organism evidence="3">
    <name type="scientific">marine metagenome</name>
    <dbReference type="NCBI Taxonomy" id="408172"/>
    <lineage>
        <taxon>unclassified sequences</taxon>
        <taxon>metagenomes</taxon>
        <taxon>ecological metagenomes</taxon>
    </lineage>
</organism>
<name>A0A382GYF4_9ZZZZ</name>
<dbReference type="Pfam" id="PF17148">
    <property type="entry name" value="DUF5117"/>
    <property type="match status" value="1"/>
</dbReference>
<reference evidence="3" key="1">
    <citation type="submission" date="2018-05" db="EMBL/GenBank/DDBJ databases">
        <authorList>
            <person name="Lanie J.A."/>
            <person name="Ng W.-L."/>
            <person name="Kazmierczak K.M."/>
            <person name="Andrzejewski T.M."/>
            <person name="Davidsen T.M."/>
            <person name="Wayne K.J."/>
            <person name="Tettelin H."/>
            <person name="Glass J.I."/>
            <person name="Rusch D."/>
            <person name="Podicherti R."/>
            <person name="Tsui H.-C.T."/>
            <person name="Winkler M.E."/>
        </authorList>
    </citation>
    <scope>NUCLEOTIDE SEQUENCE</scope>
</reference>